<dbReference type="Proteomes" id="UP001060275">
    <property type="component" value="Unassembled WGS sequence"/>
</dbReference>
<comment type="caution">
    <text evidence="3">The sequence shown here is derived from an EMBL/GenBank/DDBJ whole genome shotgun (WGS) entry which is preliminary data.</text>
</comment>
<proteinExistence type="predicted"/>
<evidence type="ECO:0000313" key="3">
    <source>
        <dbReference type="EMBL" id="MCP8888892.1"/>
    </source>
</evidence>
<sequence>MRFNVGTPDRIARIVIGAALVLLPFLSGLAVFANPLWFGASVVIGAVLIVTAVVRFCPAYAILGLSTCKVS</sequence>
<feature type="transmembrane region" description="Helical" evidence="1">
    <location>
        <begin position="12"/>
        <end position="32"/>
    </location>
</feature>
<keyword evidence="1" id="KW-0812">Transmembrane</keyword>
<organism evidence="3 4">
    <name type="scientific">Devosia ureilytica</name>
    <dbReference type="NCBI Taxonomy" id="2952754"/>
    <lineage>
        <taxon>Bacteria</taxon>
        <taxon>Pseudomonadati</taxon>
        <taxon>Pseudomonadota</taxon>
        <taxon>Alphaproteobacteria</taxon>
        <taxon>Hyphomicrobiales</taxon>
        <taxon>Devosiaceae</taxon>
        <taxon>Devosia</taxon>
    </lineage>
</organism>
<keyword evidence="1" id="KW-1133">Transmembrane helix</keyword>
<dbReference type="InterPro" id="IPR021309">
    <property type="entry name" value="YgaP-like_TM"/>
</dbReference>
<keyword evidence="4" id="KW-1185">Reference proteome</keyword>
<protein>
    <submittedName>
        <fullName evidence="3">DUF2892 domain-containing protein</fullName>
    </submittedName>
</protein>
<dbReference type="Pfam" id="PF11127">
    <property type="entry name" value="YgaP-like_TM"/>
    <property type="match status" value="1"/>
</dbReference>
<evidence type="ECO:0000313" key="4">
    <source>
        <dbReference type="Proteomes" id="UP001060275"/>
    </source>
</evidence>
<evidence type="ECO:0000256" key="1">
    <source>
        <dbReference type="SAM" id="Phobius"/>
    </source>
</evidence>
<dbReference type="Gene3D" id="6.10.140.1340">
    <property type="match status" value="1"/>
</dbReference>
<accession>A0A9Q4FU80</accession>
<evidence type="ECO:0000259" key="2">
    <source>
        <dbReference type="Pfam" id="PF11127"/>
    </source>
</evidence>
<dbReference type="EMBL" id="JAMWDU010000007">
    <property type="protein sequence ID" value="MCP8888892.1"/>
    <property type="molecule type" value="Genomic_DNA"/>
</dbReference>
<feature type="transmembrane region" description="Helical" evidence="1">
    <location>
        <begin position="38"/>
        <end position="63"/>
    </location>
</feature>
<gene>
    <name evidence="3" type="ORF">NF348_17400</name>
</gene>
<feature type="domain" description="Inner membrane protein YgaP-like transmembrane" evidence="2">
    <location>
        <begin position="1"/>
        <end position="70"/>
    </location>
</feature>
<name>A0A9Q4FU80_9HYPH</name>
<keyword evidence="1" id="KW-0472">Membrane</keyword>
<dbReference type="AlphaFoldDB" id="A0A9Q4FU80"/>
<dbReference type="RefSeq" id="WP_254675858.1">
    <property type="nucleotide sequence ID" value="NZ_JAMWDU010000007.1"/>
</dbReference>
<reference evidence="3" key="1">
    <citation type="submission" date="2022-06" db="EMBL/GenBank/DDBJ databases">
        <title>Devosia sp. XJ19-45 genome assembly.</title>
        <authorList>
            <person name="Li B."/>
            <person name="Cai M."/>
            <person name="Nie G."/>
            <person name="Li W."/>
        </authorList>
    </citation>
    <scope>NUCLEOTIDE SEQUENCE</scope>
    <source>
        <strain evidence="3">XJ19-45</strain>
    </source>
</reference>